<sequence>MTPSEAEAYALSLPGTFMVVQWMGSHVCKVGTADKNKVFAIFAGEGEGRVTLKCADEETARFLIEIGAATKAPHLPRGGWIALNVADVGDEEMRERLMTSHAVLKASLPKSVQAALG</sequence>
<comment type="caution">
    <text evidence="1">The sequence shown here is derived from an EMBL/GenBank/DDBJ whole genome shotgun (WGS) entry which is preliminary data.</text>
</comment>
<name>A0A840WG52_9RHOB</name>
<keyword evidence="2" id="KW-1185">Reference proteome</keyword>
<dbReference type="GO" id="GO:0003677">
    <property type="term" value="F:DNA binding"/>
    <property type="evidence" value="ECO:0007669"/>
    <property type="project" value="UniProtKB-KW"/>
</dbReference>
<dbReference type="RefSeq" id="WP_184007439.1">
    <property type="nucleotide sequence ID" value="NZ_JACIJS010000001.1"/>
</dbReference>
<proteinExistence type="predicted"/>
<evidence type="ECO:0000313" key="1">
    <source>
        <dbReference type="EMBL" id="MBB5514138.1"/>
    </source>
</evidence>
<dbReference type="EMBL" id="JACIJS010000001">
    <property type="protein sequence ID" value="MBB5514138.1"/>
    <property type="molecule type" value="Genomic_DNA"/>
</dbReference>
<dbReference type="AlphaFoldDB" id="A0A840WG52"/>
<reference evidence="1 2" key="1">
    <citation type="submission" date="2020-08" db="EMBL/GenBank/DDBJ databases">
        <title>Genomic Encyclopedia of Type Strains, Phase IV (KMG-IV): sequencing the most valuable type-strain genomes for metagenomic binning, comparative biology and taxonomic classification.</title>
        <authorList>
            <person name="Goeker M."/>
        </authorList>
    </citation>
    <scope>NUCLEOTIDE SEQUENCE [LARGE SCALE GENOMIC DNA]</scope>
    <source>
        <strain evidence="1 2">DSM 103377</strain>
    </source>
</reference>
<dbReference type="Gene3D" id="3.90.1150.30">
    <property type="match status" value="1"/>
</dbReference>
<organism evidence="1 2">
    <name type="scientific">Rubricella aquisinus</name>
    <dbReference type="NCBI Taxonomy" id="2028108"/>
    <lineage>
        <taxon>Bacteria</taxon>
        <taxon>Pseudomonadati</taxon>
        <taxon>Pseudomonadota</taxon>
        <taxon>Alphaproteobacteria</taxon>
        <taxon>Rhodobacterales</taxon>
        <taxon>Paracoccaceae</taxon>
        <taxon>Rubricella</taxon>
    </lineage>
</organism>
<dbReference type="InterPro" id="IPR058532">
    <property type="entry name" value="YjbR/MT2646/Rv2570-like"/>
</dbReference>
<gene>
    <name evidence="1" type="ORF">FHS89_000136</name>
</gene>
<dbReference type="Proteomes" id="UP000553766">
    <property type="component" value="Unassembled WGS sequence"/>
</dbReference>
<dbReference type="SUPFAM" id="SSF142906">
    <property type="entry name" value="YjbR-like"/>
    <property type="match status" value="1"/>
</dbReference>
<accession>A0A840WG52</accession>
<dbReference type="InterPro" id="IPR038056">
    <property type="entry name" value="YjbR-like_sf"/>
</dbReference>
<evidence type="ECO:0000313" key="2">
    <source>
        <dbReference type="Proteomes" id="UP000553766"/>
    </source>
</evidence>
<dbReference type="Pfam" id="PF04237">
    <property type="entry name" value="YjbR"/>
    <property type="match status" value="1"/>
</dbReference>
<keyword evidence="1" id="KW-0238">DNA-binding</keyword>
<protein>
    <submittedName>
        <fullName evidence="1">Putative DNA-binding protein (MmcQ/YjbR family)</fullName>
    </submittedName>
</protein>